<feature type="compositionally biased region" description="Low complexity" evidence="9">
    <location>
        <begin position="57"/>
        <end position="71"/>
    </location>
</feature>
<evidence type="ECO:0000256" key="5">
    <source>
        <dbReference type="ARBA" id="ARBA00022692"/>
    </source>
</evidence>
<evidence type="ECO:0000256" key="7">
    <source>
        <dbReference type="ARBA" id="ARBA00023136"/>
    </source>
</evidence>
<comment type="similarity">
    <text evidence="2">Belongs to the TPS (TC 1.B.20) family.</text>
</comment>
<evidence type="ECO:0000313" key="12">
    <source>
        <dbReference type="Proteomes" id="UP000003835"/>
    </source>
</evidence>
<dbReference type="Pfam" id="PF08479">
    <property type="entry name" value="POTRA_2"/>
    <property type="match status" value="1"/>
</dbReference>
<dbReference type="PANTHER" id="PTHR34597:SF3">
    <property type="entry name" value="OUTER MEMBRANE TRANSPORTER CDIB"/>
    <property type="match status" value="1"/>
</dbReference>
<dbReference type="InterPro" id="IPR034746">
    <property type="entry name" value="POTRA"/>
</dbReference>
<evidence type="ECO:0000256" key="1">
    <source>
        <dbReference type="ARBA" id="ARBA00004442"/>
    </source>
</evidence>
<name>B4VPF8_9CYAN</name>
<dbReference type="GO" id="GO:0008320">
    <property type="term" value="F:protein transmembrane transporter activity"/>
    <property type="evidence" value="ECO:0007669"/>
    <property type="project" value="TreeGrafter"/>
</dbReference>
<evidence type="ECO:0000256" key="9">
    <source>
        <dbReference type="SAM" id="MobiDB-lite"/>
    </source>
</evidence>
<dbReference type="GO" id="GO:0098046">
    <property type="term" value="C:type V protein secretion system complex"/>
    <property type="evidence" value="ECO:0007669"/>
    <property type="project" value="TreeGrafter"/>
</dbReference>
<dbReference type="InterPro" id="IPR005565">
    <property type="entry name" value="Hemolysn_activator_HlyB_C"/>
</dbReference>
<feature type="region of interest" description="Disordered" evidence="9">
    <location>
        <begin position="57"/>
        <end position="110"/>
    </location>
</feature>
<dbReference type="PROSITE" id="PS51779">
    <property type="entry name" value="POTRA"/>
    <property type="match status" value="1"/>
</dbReference>
<evidence type="ECO:0000256" key="6">
    <source>
        <dbReference type="ARBA" id="ARBA00022927"/>
    </source>
</evidence>
<dbReference type="RefSeq" id="WP_006100641.1">
    <property type="nucleotide sequence ID" value="NZ_DS989847.1"/>
</dbReference>
<keyword evidence="5" id="KW-0812">Transmembrane</keyword>
<comment type="subcellular location">
    <subcellularLocation>
        <location evidence="1">Cell outer membrane</location>
    </subcellularLocation>
</comment>
<dbReference type="Gene3D" id="3.10.20.310">
    <property type="entry name" value="membrane protein fhac"/>
    <property type="match status" value="1"/>
</dbReference>
<reference evidence="11 12" key="1">
    <citation type="submission" date="2008-07" db="EMBL/GenBank/DDBJ databases">
        <authorList>
            <person name="Tandeau de Marsac N."/>
            <person name="Ferriera S."/>
            <person name="Johnson J."/>
            <person name="Kravitz S."/>
            <person name="Beeson K."/>
            <person name="Sutton G."/>
            <person name="Rogers Y.-H."/>
            <person name="Friedman R."/>
            <person name="Frazier M."/>
            <person name="Venter J.C."/>
        </authorList>
    </citation>
    <scope>NUCLEOTIDE SEQUENCE [LARGE SCALE GENOMIC DNA]</scope>
    <source>
        <strain evidence="11 12">PCC 7420</strain>
    </source>
</reference>
<evidence type="ECO:0000256" key="2">
    <source>
        <dbReference type="ARBA" id="ARBA00009055"/>
    </source>
</evidence>
<accession>B4VPF8</accession>
<gene>
    <name evidence="11" type="ORF">MC7420_5587</name>
</gene>
<dbReference type="PANTHER" id="PTHR34597">
    <property type="entry name" value="SLR1661 PROTEIN"/>
    <property type="match status" value="1"/>
</dbReference>
<evidence type="ECO:0000256" key="3">
    <source>
        <dbReference type="ARBA" id="ARBA00022448"/>
    </source>
</evidence>
<keyword evidence="3" id="KW-0813">Transport</keyword>
<dbReference type="GO" id="GO:0009279">
    <property type="term" value="C:cell outer membrane"/>
    <property type="evidence" value="ECO:0007669"/>
    <property type="project" value="UniProtKB-SubCell"/>
</dbReference>
<dbReference type="AlphaFoldDB" id="B4VPF8"/>
<dbReference type="Proteomes" id="UP000003835">
    <property type="component" value="Unassembled WGS sequence"/>
</dbReference>
<dbReference type="Pfam" id="PF03865">
    <property type="entry name" value="ShlB"/>
    <property type="match status" value="1"/>
</dbReference>
<evidence type="ECO:0000256" key="4">
    <source>
        <dbReference type="ARBA" id="ARBA00022452"/>
    </source>
</evidence>
<dbReference type="InterPro" id="IPR013686">
    <property type="entry name" value="Polypept-transport_assoc_ShlB"/>
</dbReference>
<keyword evidence="4" id="KW-1134">Transmembrane beta strand</keyword>
<dbReference type="InterPro" id="IPR051544">
    <property type="entry name" value="TPS_OM_transporter"/>
</dbReference>
<dbReference type="Gene3D" id="2.40.160.50">
    <property type="entry name" value="membrane protein fhac: a member of the omp85/tpsb transporter family"/>
    <property type="match status" value="1"/>
</dbReference>
<dbReference type="EMBL" id="DS989847">
    <property type="protein sequence ID" value="EDX76153.1"/>
    <property type="molecule type" value="Genomic_DNA"/>
</dbReference>
<keyword evidence="7" id="KW-0472">Membrane</keyword>
<keyword evidence="6" id="KW-0653">Protein transport</keyword>
<evidence type="ECO:0000313" key="11">
    <source>
        <dbReference type="EMBL" id="EDX76153.1"/>
    </source>
</evidence>
<organism evidence="11 12">
    <name type="scientific">Coleofasciculus chthonoplastes PCC 7420</name>
    <dbReference type="NCBI Taxonomy" id="118168"/>
    <lineage>
        <taxon>Bacteria</taxon>
        <taxon>Bacillati</taxon>
        <taxon>Cyanobacteriota</taxon>
        <taxon>Cyanophyceae</taxon>
        <taxon>Coleofasciculales</taxon>
        <taxon>Coleofasciculaceae</taxon>
        <taxon>Coleofasciculus</taxon>
    </lineage>
</organism>
<proteinExistence type="inferred from homology"/>
<feature type="domain" description="POTRA" evidence="10">
    <location>
        <begin position="113"/>
        <end position="188"/>
    </location>
</feature>
<dbReference type="GO" id="GO:0046819">
    <property type="term" value="P:protein secretion by the type V secretion system"/>
    <property type="evidence" value="ECO:0007669"/>
    <property type="project" value="TreeGrafter"/>
</dbReference>
<keyword evidence="12" id="KW-1185">Reference proteome</keyword>
<keyword evidence="8" id="KW-0998">Cell outer membrane</keyword>
<dbReference type="STRING" id="118168.MC7420_5587"/>
<dbReference type="eggNOG" id="COG2831">
    <property type="taxonomic scope" value="Bacteria"/>
</dbReference>
<sequence>MGSSQGQILGQLTPVWVGIISLNASTALGTTPMSVSPVSHNPVHFPNLMELDDLQITQTPPTIPNPETIQPSPEDRFPQPTPSPEPLRPDESPPLTQPEPTPSRPTNSNVEAIQIEKINVTGSTIFEPEDFNPIVQPLEGEAVTLQQLQQAADAITQLYLNRGYITSRAILVDQVITDGVVEIFVLEGSLEEIKIEGIRRLKPSYIRNRIQLGVSTPLNTARVEDKLRLLRANPLFESVDASLRAGSQPGKSNLIIRVVEANPFEGSLTTDNYSPPSVGSERLGVNGRYRNLTGYGDELTASSSYSTTGGSKVINMGYRLPLNPKNGTLQVQASVDRNQITAEPFAQFGIQGESEQYEISFSQPLIRTSREEFSLSLAFSFRDSQTFFLDMPAPLSPGADIDGITRTSVIQFGQDYLRRDSRGAWSVRSLFSLGTGWLDATVNPDPIPDGRFLTWLGQIQRVQIFSDSHFLIMGADIQLSPNTLLPSQQFVIGGAQSVRGYRQNARIGDNGVRLFLEDRITLEKNASGASTFQIAPFFDAGWVWNNPDNQNPLPQEQFLASLGMGILWQPLPGLDLRLDYGLPLVELEDQGQNAQDQGFHFSVRYQF</sequence>
<protein>
    <submittedName>
        <fullName evidence="11">Outer membrane protein, OMP85 family, putative</fullName>
    </submittedName>
</protein>
<dbReference type="OrthoDB" id="596066at2"/>
<evidence type="ECO:0000259" key="10">
    <source>
        <dbReference type="PROSITE" id="PS51779"/>
    </source>
</evidence>
<dbReference type="HOGENOM" id="CLU_021521_0_0_3"/>
<evidence type="ECO:0000256" key="8">
    <source>
        <dbReference type="ARBA" id="ARBA00023237"/>
    </source>
</evidence>